<sequence>MTEAIERKHLSVKNGIMAFFLTLVMMMGFGLPVMQAHADGQIGDVEVKVGSDGKLELKGGGMSNTSNSGSAWTSFIQKYRNFIVGISGIGAVSMIMFFIFQFMKLGANSSNPQARSQALVGLIWSGVAAAGLGAVTIIVGFFYSAFK</sequence>
<keyword evidence="1" id="KW-1133">Transmembrane helix</keyword>
<protein>
    <submittedName>
        <fullName evidence="2">Uncharacterized protein</fullName>
    </submittedName>
</protein>
<proteinExistence type="predicted"/>
<evidence type="ECO:0000313" key="2">
    <source>
        <dbReference type="EMBL" id="KXY51395.1"/>
    </source>
</evidence>
<evidence type="ECO:0000313" key="3">
    <source>
        <dbReference type="Proteomes" id="UP000075476"/>
    </source>
</evidence>
<comment type="caution">
    <text evidence="2">The sequence shown here is derived from an EMBL/GenBank/DDBJ whole genome shotgun (WGS) entry which is preliminary data.</text>
</comment>
<evidence type="ECO:0000256" key="1">
    <source>
        <dbReference type="SAM" id="Phobius"/>
    </source>
</evidence>
<feature type="transmembrane region" description="Helical" evidence="1">
    <location>
        <begin position="82"/>
        <end position="103"/>
    </location>
</feature>
<gene>
    <name evidence="2" type="ORF">AT268_33515</name>
</gene>
<feature type="transmembrane region" description="Helical" evidence="1">
    <location>
        <begin position="123"/>
        <end position="146"/>
    </location>
</feature>
<accession>A0A9X0SPL1</accession>
<dbReference type="InterPro" id="IPR043993">
    <property type="entry name" value="T4SS_pilin"/>
</dbReference>
<organism evidence="2 3">
    <name type="scientific">Bacillus cereus</name>
    <dbReference type="NCBI Taxonomy" id="1396"/>
    <lineage>
        <taxon>Bacteria</taxon>
        <taxon>Bacillati</taxon>
        <taxon>Bacillota</taxon>
        <taxon>Bacilli</taxon>
        <taxon>Bacillales</taxon>
        <taxon>Bacillaceae</taxon>
        <taxon>Bacillus</taxon>
        <taxon>Bacillus cereus group</taxon>
    </lineage>
</organism>
<dbReference type="EMBL" id="LOMO01000001">
    <property type="protein sequence ID" value="KXY51395.1"/>
    <property type="molecule type" value="Genomic_DNA"/>
</dbReference>
<keyword evidence="1" id="KW-0812">Transmembrane</keyword>
<keyword evidence="1" id="KW-0472">Membrane</keyword>
<dbReference type="AlphaFoldDB" id="A0A9X0SPL1"/>
<feature type="transmembrane region" description="Helical" evidence="1">
    <location>
        <begin position="16"/>
        <end position="34"/>
    </location>
</feature>
<dbReference type="Proteomes" id="UP000075476">
    <property type="component" value="Unassembled WGS sequence"/>
</dbReference>
<dbReference type="Pfam" id="PF18895">
    <property type="entry name" value="T4SS_pilin"/>
    <property type="match status" value="1"/>
</dbReference>
<reference evidence="2 3" key="1">
    <citation type="submission" date="2015-12" db="EMBL/GenBank/DDBJ databases">
        <title>Bacillus cereus Group isolate.</title>
        <authorList>
            <person name="Kovac J."/>
        </authorList>
    </citation>
    <scope>NUCLEOTIDE SEQUENCE [LARGE SCALE GENOMIC DNA]</scope>
    <source>
        <strain evidence="2 3">FSL K6-0073</strain>
    </source>
</reference>
<name>A0A9X0SPL1_BACCE</name>
<dbReference type="RefSeq" id="WP_061662727.1">
    <property type="nucleotide sequence ID" value="NZ_LOMO01000001.1"/>
</dbReference>